<evidence type="ECO:0000313" key="3">
    <source>
        <dbReference type="Proteomes" id="UP000000724"/>
    </source>
</evidence>
<feature type="region of interest" description="Disordered" evidence="1">
    <location>
        <begin position="24"/>
        <end position="46"/>
    </location>
</feature>
<evidence type="ECO:0000313" key="2">
    <source>
        <dbReference type="EMBL" id="CAP98580.1"/>
    </source>
</evidence>
<dbReference type="HOGENOM" id="CLU_2278382_0_0_1"/>
<evidence type="ECO:0000256" key="1">
    <source>
        <dbReference type="SAM" id="MobiDB-lite"/>
    </source>
</evidence>
<accession>B6HSR4</accession>
<gene>
    <name evidence="2" type="ORF">Pc22g12920</name>
    <name evidence="2" type="ORF">PCH_Pc22g12920</name>
</gene>
<proteinExistence type="predicted"/>
<feature type="compositionally biased region" description="Acidic residues" evidence="1">
    <location>
        <begin position="72"/>
        <end position="90"/>
    </location>
</feature>
<feature type="region of interest" description="Disordered" evidence="1">
    <location>
        <begin position="69"/>
        <end position="102"/>
    </location>
</feature>
<organism evidence="2 3">
    <name type="scientific">Penicillium rubens (strain ATCC 28089 / DSM 1075 / NRRL 1951 / Wisconsin 54-1255)</name>
    <name type="common">Penicillium chrysogenum</name>
    <dbReference type="NCBI Taxonomy" id="500485"/>
    <lineage>
        <taxon>Eukaryota</taxon>
        <taxon>Fungi</taxon>
        <taxon>Dikarya</taxon>
        <taxon>Ascomycota</taxon>
        <taxon>Pezizomycotina</taxon>
        <taxon>Eurotiomycetes</taxon>
        <taxon>Eurotiomycetidae</taxon>
        <taxon>Eurotiales</taxon>
        <taxon>Aspergillaceae</taxon>
        <taxon>Penicillium</taxon>
        <taxon>Penicillium chrysogenum species complex</taxon>
    </lineage>
</organism>
<protein>
    <submittedName>
        <fullName evidence="2">Uncharacterized protein</fullName>
    </submittedName>
</protein>
<dbReference type="EMBL" id="AM920437">
    <property type="protein sequence ID" value="CAP98580.1"/>
    <property type="molecule type" value="Genomic_DNA"/>
</dbReference>
<feature type="compositionally biased region" description="Basic and acidic residues" evidence="1">
    <location>
        <begin position="91"/>
        <end position="102"/>
    </location>
</feature>
<keyword evidence="3" id="KW-1185">Reference proteome</keyword>
<dbReference type="VEuPathDB" id="FungiDB:PCH_Pc22g12920"/>
<sequence>MPPRLTRYFSSKIPFQSVNEDALAVPGTSQAHRQARRQARRQAPSNYSLDLIPSRRIVLYTEILRYRRRVEDEDEEGDDRDGAEDGAEDGDSARGDLVEKLI</sequence>
<name>B6HSR4_PENRW</name>
<dbReference type="OMA" id="RQARSNC"/>
<dbReference type="Proteomes" id="UP000000724">
    <property type="component" value="Contig Pc00c22"/>
</dbReference>
<reference evidence="2 3" key="1">
    <citation type="journal article" date="2008" name="Nat. Biotechnol.">
        <title>Genome sequencing and analysis of the filamentous fungus Penicillium chrysogenum.</title>
        <authorList>
            <person name="van den Berg M.A."/>
            <person name="Albang R."/>
            <person name="Albermann K."/>
            <person name="Badger J.H."/>
            <person name="Daran J.-M."/>
            <person name="Driessen A.J.M."/>
            <person name="Garcia-Estrada C."/>
            <person name="Fedorova N.D."/>
            <person name="Harris D.M."/>
            <person name="Heijne W.H.M."/>
            <person name="Joardar V.S."/>
            <person name="Kiel J.A.K.W."/>
            <person name="Kovalchuk A."/>
            <person name="Martin J.F."/>
            <person name="Nierman W.C."/>
            <person name="Nijland J.G."/>
            <person name="Pronk J.T."/>
            <person name="Roubos J.A."/>
            <person name="van der Klei I.J."/>
            <person name="van Peij N.N.M.E."/>
            <person name="Veenhuis M."/>
            <person name="von Doehren H."/>
            <person name="Wagner C."/>
            <person name="Wortman J.R."/>
            <person name="Bovenberg R.A.L."/>
        </authorList>
    </citation>
    <scope>NUCLEOTIDE SEQUENCE [LARGE SCALE GENOMIC DNA]</scope>
    <source>
        <strain evidence="3">ATCC 28089 / DSM 1075 / NRRL 1951 / Wisconsin 54-1255</strain>
    </source>
</reference>
<dbReference type="AlphaFoldDB" id="B6HSR4"/>